<name>A0A4P8JX54_HALMA</name>
<feature type="domain" description="PIN" evidence="1">
    <location>
        <begin position="2"/>
        <end position="117"/>
    </location>
</feature>
<dbReference type="RefSeq" id="WP_049938785.1">
    <property type="nucleotide sequence ID" value="NC_006396.1"/>
</dbReference>
<dbReference type="InterPro" id="IPR029060">
    <property type="entry name" value="PIN-like_dom_sf"/>
</dbReference>
<sequence>MIVLDRDILVKLRNSEAAVVEHLKQYRTDEWTIPSHVAWESFQRYDSRSDMLQEQQHLRSSLDRILPFTSDTALEAAYLDEKLQSQGVTLDSADLLNLATAHTEGGTFITHNKNDFDKEPLLELTDVDVVHTA</sequence>
<dbReference type="Gene3D" id="3.40.50.1010">
    <property type="entry name" value="5'-nuclease"/>
    <property type="match status" value="1"/>
</dbReference>
<evidence type="ECO:0000313" key="3">
    <source>
        <dbReference type="Proteomes" id="UP000298722"/>
    </source>
</evidence>
<gene>
    <name evidence="2" type="ORF">E6P14_05745</name>
</gene>
<evidence type="ECO:0000313" key="2">
    <source>
        <dbReference type="EMBL" id="QCP90385.1"/>
    </source>
</evidence>
<dbReference type="InterPro" id="IPR002716">
    <property type="entry name" value="PIN_dom"/>
</dbReference>
<proteinExistence type="predicted"/>
<evidence type="ECO:0000259" key="1">
    <source>
        <dbReference type="Pfam" id="PF01850"/>
    </source>
</evidence>
<protein>
    <submittedName>
        <fullName evidence="2">PIN domain-containing protein</fullName>
    </submittedName>
</protein>
<dbReference type="Proteomes" id="UP000298722">
    <property type="component" value="Chromosome"/>
</dbReference>
<reference evidence="2 3" key="1">
    <citation type="submission" date="2019-04" db="EMBL/GenBank/DDBJ databases">
        <title>Methylomes of two halophilic Archaea, Haloarcula marismortui and Haloferax mediterranei.</title>
        <authorList>
            <person name="DasSarma S."/>
            <person name="DasSarma P."/>
            <person name="DasSarma S."/>
            <person name="Fomenkov A."/>
            <person name="Vincze T."/>
            <person name="Anton B.P."/>
            <person name="Roberts R.J."/>
        </authorList>
    </citation>
    <scope>NUCLEOTIDE SEQUENCE [LARGE SCALE GENOMIC DNA]</scope>
    <source>
        <strain evidence="2 3">ATCC 43049</strain>
    </source>
</reference>
<dbReference type="SUPFAM" id="SSF88723">
    <property type="entry name" value="PIN domain-like"/>
    <property type="match status" value="1"/>
</dbReference>
<dbReference type="GeneID" id="25139409"/>
<dbReference type="CDD" id="cd09881">
    <property type="entry name" value="PIN_VapC4-5_FitB-like"/>
    <property type="match status" value="1"/>
</dbReference>
<accession>A0A4P8JX54</accession>
<dbReference type="EMBL" id="CP039138">
    <property type="protein sequence ID" value="QCP90385.1"/>
    <property type="molecule type" value="Genomic_DNA"/>
</dbReference>
<dbReference type="AlphaFoldDB" id="A0A4P8JX54"/>
<dbReference type="Pfam" id="PF01850">
    <property type="entry name" value="PIN"/>
    <property type="match status" value="1"/>
</dbReference>
<organism evidence="2 3">
    <name type="scientific">Haloarcula marismortui (strain ATCC 43049 / DSM 3752 / JCM 8966 / VKM B-1809)</name>
    <name type="common">Halobacterium marismortui</name>
    <dbReference type="NCBI Taxonomy" id="272569"/>
    <lineage>
        <taxon>Archaea</taxon>
        <taxon>Methanobacteriati</taxon>
        <taxon>Methanobacteriota</taxon>
        <taxon>Stenosarchaea group</taxon>
        <taxon>Halobacteria</taxon>
        <taxon>Halobacteriales</taxon>
        <taxon>Haloarculaceae</taxon>
        <taxon>Haloarcula</taxon>
    </lineage>
</organism>